<sequence length="99" mass="11178">IYKSLHVAFLKQVCTFPLTCSPEEPVSLCHELWQGGAYGADPNLDDYTPVTWATIEVLGERLSRSDDVAPCMRLKPHALTWLQIASISYLLCRHSRKAF</sequence>
<name>A0A2P5AJW1_PARAD</name>
<dbReference type="EMBL" id="JXTB01000552">
    <property type="protein sequence ID" value="PON36838.1"/>
    <property type="molecule type" value="Genomic_DNA"/>
</dbReference>
<keyword evidence="2" id="KW-1185">Reference proteome</keyword>
<dbReference type="Proteomes" id="UP000237105">
    <property type="component" value="Unassembled WGS sequence"/>
</dbReference>
<dbReference type="OrthoDB" id="10510962at2759"/>
<organism evidence="1 2">
    <name type="scientific">Parasponia andersonii</name>
    <name type="common">Sponia andersonii</name>
    <dbReference type="NCBI Taxonomy" id="3476"/>
    <lineage>
        <taxon>Eukaryota</taxon>
        <taxon>Viridiplantae</taxon>
        <taxon>Streptophyta</taxon>
        <taxon>Embryophyta</taxon>
        <taxon>Tracheophyta</taxon>
        <taxon>Spermatophyta</taxon>
        <taxon>Magnoliopsida</taxon>
        <taxon>eudicotyledons</taxon>
        <taxon>Gunneridae</taxon>
        <taxon>Pentapetalae</taxon>
        <taxon>rosids</taxon>
        <taxon>fabids</taxon>
        <taxon>Rosales</taxon>
        <taxon>Cannabaceae</taxon>
        <taxon>Parasponia</taxon>
    </lineage>
</organism>
<comment type="caution">
    <text evidence="1">The sequence shown here is derived from an EMBL/GenBank/DDBJ whole genome shotgun (WGS) entry which is preliminary data.</text>
</comment>
<accession>A0A2P5AJW1</accession>
<evidence type="ECO:0000313" key="2">
    <source>
        <dbReference type="Proteomes" id="UP000237105"/>
    </source>
</evidence>
<dbReference type="AlphaFoldDB" id="A0A2P5AJW1"/>
<reference evidence="2" key="1">
    <citation type="submission" date="2016-06" db="EMBL/GenBank/DDBJ databases">
        <title>Parallel loss of symbiosis genes in relatives of nitrogen-fixing non-legume Parasponia.</title>
        <authorList>
            <person name="Van Velzen R."/>
            <person name="Holmer R."/>
            <person name="Bu F."/>
            <person name="Rutten L."/>
            <person name="Van Zeijl A."/>
            <person name="Liu W."/>
            <person name="Santuari L."/>
            <person name="Cao Q."/>
            <person name="Sharma T."/>
            <person name="Shen D."/>
            <person name="Roswanjaya Y."/>
            <person name="Wardhani T."/>
            <person name="Kalhor M.S."/>
            <person name="Jansen J."/>
            <person name="Van den Hoogen J."/>
            <person name="Gungor B."/>
            <person name="Hartog M."/>
            <person name="Hontelez J."/>
            <person name="Verver J."/>
            <person name="Yang W.-C."/>
            <person name="Schijlen E."/>
            <person name="Repin R."/>
            <person name="Schilthuizen M."/>
            <person name="Schranz E."/>
            <person name="Heidstra R."/>
            <person name="Miyata K."/>
            <person name="Fedorova E."/>
            <person name="Kohlen W."/>
            <person name="Bisseling T."/>
            <person name="Smit S."/>
            <person name="Geurts R."/>
        </authorList>
    </citation>
    <scope>NUCLEOTIDE SEQUENCE [LARGE SCALE GENOMIC DNA]</scope>
    <source>
        <strain evidence="2">cv. WU1-14</strain>
    </source>
</reference>
<proteinExistence type="predicted"/>
<feature type="non-terminal residue" evidence="1">
    <location>
        <position position="1"/>
    </location>
</feature>
<gene>
    <name evidence="1" type="ORF">PanWU01x14_325300</name>
</gene>
<evidence type="ECO:0000313" key="1">
    <source>
        <dbReference type="EMBL" id="PON36838.1"/>
    </source>
</evidence>
<protein>
    <submittedName>
        <fullName evidence="1">Uncharacterized protein</fullName>
    </submittedName>
</protein>